<dbReference type="SUPFAM" id="SSF50985">
    <property type="entry name" value="RCC1/BLIP-II"/>
    <property type="match status" value="1"/>
</dbReference>
<dbReference type="Proteomes" id="UP001476798">
    <property type="component" value="Unassembled WGS sequence"/>
</dbReference>
<dbReference type="InterPro" id="IPR051625">
    <property type="entry name" value="Signaling_Regulatory_Domain"/>
</dbReference>
<feature type="repeat" description="RCC1" evidence="2">
    <location>
        <begin position="47"/>
        <end position="98"/>
    </location>
</feature>
<accession>A0ABV0MYM2</accession>
<feature type="repeat" description="RCC1" evidence="2">
    <location>
        <begin position="151"/>
        <end position="202"/>
    </location>
</feature>
<dbReference type="PROSITE" id="PS50012">
    <property type="entry name" value="RCC1_3"/>
    <property type="match status" value="3"/>
</dbReference>
<dbReference type="InterPro" id="IPR009091">
    <property type="entry name" value="RCC1/BLIP-II"/>
</dbReference>
<dbReference type="InterPro" id="IPR000408">
    <property type="entry name" value="Reg_chr_condens"/>
</dbReference>
<evidence type="ECO:0000256" key="1">
    <source>
        <dbReference type="ARBA" id="ARBA00022737"/>
    </source>
</evidence>
<gene>
    <name evidence="3" type="primary">HERC2_1</name>
    <name evidence="3" type="ORF">GOODEAATRI_003986</name>
</gene>
<keyword evidence="1" id="KW-0677">Repeat</keyword>
<dbReference type="PANTHER" id="PTHR22872">
    <property type="entry name" value="BTK-BINDING PROTEIN-RELATED"/>
    <property type="match status" value="1"/>
</dbReference>
<dbReference type="Gene3D" id="2.130.10.30">
    <property type="entry name" value="Regulator of chromosome condensation 1/beta-lactamase-inhibitor protein II"/>
    <property type="match status" value="2"/>
</dbReference>
<sequence length="590" mass="63875">MIAAFNGKQAGKHVVHIACGSTYSAGITADGELYTWGRGNYGRLGHGQVWSWGDGDYGKLGRGGSDGCKTPKLVEKLQDLDIVKVCCGSQFSVALTKDGQVYTWGKGDNQRLGHGTDEHVRYPKLLDSLQGKKVVDIAVGSTHCLALTEDGEVHSWGSNDKLQHFDTLFSNKKQPKALPGLNSKHIVGISCGPGQSFAWSSCSEWSVGQRVPFVVDVCSMTFEQLDLLLRQLHAAISNQVDPEELGLGLGSVLLNNLKQTVVVLASNAGVLNTVQAAAQAVLQSGWSVLLPTAEERARALSSLLPNAASGNEMSVSPGRRFMIDLLVSSLMADGGLESALNAAITAEIQDIEAKKEAQKEKEIDEQEANASTMHRCRTVLDKDFINTGIYESTGKQSLPLVQLVQQLLRNIASQTIARLKDVARRISNYLEAEHVSKERSASLDLLLRFQRLLVSKLYLGVTDTENVNGYNPELLGVGSLLKKYIALLCTHIGDILPVATSIASTGRRHFAEVSRVIEGDLTGVLLPELVVSIILLLTIDAGLMQETGAIPLLAGLLEHLDRFNHLAPGHERDDNEDLAWPGIMGIIYYL</sequence>
<evidence type="ECO:0000313" key="3">
    <source>
        <dbReference type="EMBL" id="MEQ2164182.1"/>
    </source>
</evidence>
<proteinExistence type="predicted"/>
<dbReference type="PANTHER" id="PTHR22872:SF2">
    <property type="entry name" value="INHIBITOR OF BRUTON TYROSINE KINASE"/>
    <property type="match status" value="1"/>
</dbReference>
<organism evidence="3 4">
    <name type="scientific">Goodea atripinnis</name>
    <dbReference type="NCBI Taxonomy" id="208336"/>
    <lineage>
        <taxon>Eukaryota</taxon>
        <taxon>Metazoa</taxon>
        <taxon>Chordata</taxon>
        <taxon>Craniata</taxon>
        <taxon>Vertebrata</taxon>
        <taxon>Euteleostomi</taxon>
        <taxon>Actinopterygii</taxon>
        <taxon>Neopterygii</taxon>
        <taxon>Teleostei</taxon>
        <taxon>Neoteleostei</taxon>
        <taxon>Acanthomorphata</taxon>
        <taxon>Ovalentaria</taxon>
        <taxon>Atherinomorphae</taxon>
        <taxon>Cyprinodontiformes</taxon>
        <taxon>Goodeidae</taxon>
        <taxon>Goodea</taxon>
    </lineage>
</organism>
<protein>
    <submittedName>
        <fullName evidence="3">E3 ubiquitin-protein ligase herc2</fullName>
    </submittedName>
</protein>
<dbReference type="PRINTS" id="PR00633">
    <property type="entry name" value="RCCNDNSATION"/>
</dbReference>
<comment type="caution">
    <text evidence="3">The sequence shown here is derived from an EMBL/GenBank/DDBJ whole genome shotgun (WGS) entry which is preliminary data.</text>
</comment>
<keyword evidence="4" id="KW-1185">Reference proteome</keyword>
<evidence type="ECO:0000256" key="2">
    <source>
        <dbReference type="PROSITE-ProRule" id="PRU00235"/>
    </source>
</evidence>
<name>A0ABV0MYM2_9TELE</name>
<evidence type="ECO:0000313" key="4">
    <source>
        <dbReference type="Proteomes" id="UP001476798"/>
    </source>
</evidence>
<dbReference type="Pfam" id="PF13540">
    <property type="entry name" value="RCC1_2"/>
    <property type="match status" value="1"/>
</dbReference>
<reference evidence="3 4" key="1">
    <citation type="submission" date="2021-06" db="EMBL/GenBank/DDBJ databases">
        <authorList>
            <person name="Palmer J.M."/>
        </authorList>
    </citation>
    <scope>NUCLEOTIDE SEQUENCE [LARGE SCALE GENOMIC DNA]</scope>
    <source>
        <strain evidence="3 4">GA_2019</strain>
        <tissue evidence="3">Muscle</tissue>
    </source>
</reference>
<dbReference type="Pfam" id="PF00415">
    <property type="entry name" value="RCC1"/>
    <property type="match status" value="3"/>
</dbReference>
<dbReference type="EMBL" id="JAHRIO010020152">
    <property type="protein sequence ID" value="MEQ2164182.1"/>
    <property type="molecule type" value="Genomic_DNA"/>
</dbReference>
<feature type="repeat" description="RCC1" evidence="2">
    <location>
        <begin position="99"/>
        <end position="150"/>
    </location>
</feature>